<feature type="compositionally biased region" description="Basic residues" evidence="1">
    <location>
        <begin position="64"/>
        <end position="75"/>
    </location>
</feature>
<feature type="region of interest" description="Disordered" evidence="1">
    <location>
        <begin position="24"/>
        <end position="75"/>
    </location>
</feature>
<evidence type="ECO:0000313" key="2">
    <source>
        <dbReference type="EMBL" id="SUZ86023.1"/>
    </source>
</evidence>
<feature type="compositionally biased region" description="Basic residues" evidence="1">
    <location>
        <begin position="24"/>
        <end position="35"/>
    </location>
</feature>
<gene>
    <name evidence="2" type="ORF">METZ01_LOCUS38877</name>
</gene>
<dbReference type="AlphaFoldDB" id="A0A381R962"/>
<protein>
    <submittedName>
        <fullName evidence="2">Uncharacterized protein</fullName>
    </submittedName>
</protein>
<feature type="region of interest" description="Disordered" evidence="1">
    <location>
        <begin position="88"/>
        <end position="115"/>
    </location>
</feature>
<name>A0A381R962_9ZZZZ</name>
<evidence type="ECO:0000256" key="1">
    <source>
        <dbReference type="SAM" id="MobiDB-lite"/>
    </source>
</evidence>
<feature type="compositionally biased region" description="Low complexity" evidence="1">
    <location>
        <begin position="49"/>
        <end position="63"/>
    </location>
</feature>
<feature type="non-terminal residue" evidence="2">
    <location>
        <position position="1"/>
    </location>
</feature>
<dbReference type="EMBL" id="UINC01001661">
    <property type="protein sequence ID" value="SUZ86023.1"/>
    <property type="molecule type" value="Genomic_DNA"/>
</dbReference>
<sequence>LGARQLLLHDLRAVHRRALRTGRLRRGPCPGRRRPRGECGLRRLGGGRRAVLPGAGRRLAGTGHAHRVHRRRLGGHRRARVVPGLPVWTRGRQGDRRSEGRWTRGVARRGPGWRM</sequence>
<accession>A0A381R962</accession>
<organism evidence="2">
    <name type="scientific">marine metagenome</name>
    <dbReference type="NCBI Taxonomy" id="408172"/>
    <lineage>
        <taxon>unclassified sequences</taxon>
        <taxon>metagenomes</taxon>
        <taxon>ecological metagenomes</taxon>
    </lineage>
</organism>
<feature type="compositionally biased region" description="Basic and acidic residues" evidence="1">
    <location>
        <begin position="92"/>
        <end position="102"/>
    </location>
</feature>
<reference evidence="2" key="1">
    <citation type="submission" date="2018-05" db="EMBL/GenBank/DDBJ databases">
        <authorList>
            <person name="Lanie J.A."/>
            <person name="Ng W.-L."/>
            <person name="Kazmierczak K.M."/>
            <person name="Andrzejewski T.M."/>
            <person name="Davidsen T.M."/>
            <person name="Wayne K.J."/>
            <person name="Tettelin H."/>
            <person name="Glass J.I."/>
            <person name="Rusch D."/>
            <person name="Podicherti R."/>
            <person name="Tsui H.-C.T."/>
            <person name="Winkler M.E."/>
        </authorList>
    </citation>
    <scope>NUCLEOTIDE SEQUENCE</scope>
</reference>
<feature type="non-terminal residue" evidence="2">
    <location>
        <position position="115"/>
    </location>
</feature>
<proteinExistence type="predicted"/>